<dbReference type="EMBL" id="JABBPK010000001">
    <property type="protein sequence ID" value="NMO79265.1"/>
    <property type="molecule type" value="Genomic_DNA"/>
</dbReference>
<accession>A0A7Y0PNW0</accession>
<name>A0A7Y0PNW0_9BACI</name>
<dbReference type="RefSeq" id="WP_169189142.1">
    <property type="nucleotide sequence ID" value="NZ_JABBPK010000001.1"/>
</dbReference>
<proteinExistence type="predicted"/>
<evidence type="ECO:0000313" key="1">
    <source>
        <dbReference type="EMBL" id="NMO79265.1"/>
    </source>
</evidence>
<sequence length="45" mass="5403">MKIWTFNRTNLENLQHYNSKLFYSDDEEGEELLDIPSKIAINEQD</sequence>
<reference evidence="1 2" key="1">
    <citation type="submission" date="2020-04" db="EMBL/GenBank/DDBJ databases">
        <title>Bacillus sp. UniB3 isolated from commercial digestive syrup.</title>
        <authorList>
            <person name="Thorat V."/>
            <person name="Kirdat K."/>
            <person name="Tiwarekar B."/>
            <person name="Yadav A."/>
        </authorList>
    </citation>
    <scope>NUCLEOTIDE SEQUENCE [LARGE SCALE GENOMIC DNA]</scope>
    <source>
        <strain evidence="1 2">UniB3</strain>
    </source>
</reference>
<dbReference type="AlphaFoldDB" id="A0A7Y0PNW0"/>
<comment type="caution">
    <text evidence="1">The sequence shown here is derived from an EMBL/GenBank/DDBJ whole genome shotgun (WGS) entry which is preliminary data.</text>
</comment>
<gene>
    <name evidence="1" type="ORF">HHU08_20130</name>
</gene>
<dbReference type="Proteomes" id="UP000588491">
    <property type="component" value="Unassembled WGS sequence"/>
</dbReference>
<evidence type="ECO:0000313" key="2">
    <source>
        <dbReference type="Proteomes" id="UP000588491"/>
    </source>
</evidence>
<keyword evidence="2" id="KW-1185">Reference proteome</keyword>
<protein>
    <submittedName>
        <fullName evidence="1">Uncharacterized protein</fullName>
    </submittedName>
</protein>
<organism evidence="1 2">
    <name type="scientific">Niallia alba</name>
    <dbReference type="NCBI Taxonomy" id="2729105"/>
    <lineage>
        <taxon>Bacteria</taxon>
        <taxon>Bacillati</taxon>
        <taxon>Bacillota</taxon>
        <taxon>Bacilli</taxon>
        <taxon>Bacillales</taxon>
        <taxon>Bacillaceae</taxon>
        <taxon>Niallia</taxon>
    </lineage>
</organism>